<feature type="transmembrane region" description="Helical" evidence="3">
    <location>
        <begin position="6"/>
        <end position="29"/>
    </location>
</feature>
<feature type="coiled-coil region" evidence="1">
    <location>
        <begin position="208"/>
        <end position="235"/>
    </location>
</feature>
<evidence type="ECO:0000256" key="3">
    <source>
        <dbReference type="SAM" id="Phobius"/>
    </source>
</evidence>
<dbReference type="Proteomes" id="UP001231518">
    <property type="component" value="Chromosome 1"/>
</dbReference>
<feature type="compositionally biased region" description="Basic and acidic residues" evidence="2">
    <location>
        <begin position="496"/>
        <end position="507"/>
    </location>
</feature>
<evidence type="ECO:0000256" key="2">
    <source>
        <dbReference type="SAM" id="MobiDB-lite"/>
    </source>
</evidence>
<keyword evidence="5" id="KW-1185">Reference proteome</keyword>
<proteinExistence type="predicted"/>
<evidence type="ECO:0000313" key="4">
    <source>
        <dbReference type="EMBL" id="KAJ8737104.1"/>
    </source>
</evidence>
<evidence type="ECO:0000256" key="1">
    <source>
        <dbReference type="SAM" id="Coils"/>
    </source>
</evidence>
<name>A0AAD7Z335_MYTSE</name>
<keyword evidence="3" id="KW-0812">Transmembrane</keyword>
<comment type="caution">
    <text evidence="4">The sequence shown here is derived from an EMBL/GenBank/DDBJ whole genome shotgun (WGS) entry which is preliminary data.</text>
</comment>
<dbReference type="AlphaFoldDB" id="A0AAD7Z335"/>
<accession>A0AAD7Z335</accession>
<gene>
    <name evidence="4" type="ORF">PYW07_000375</name>
</gene>
<keyword evidence="3" id="KW-1133">Transmembrane helix</keyword>
<keyword evidence="3" id="KW-0472">Membrane</keyword>
<reference evidence="4" key="1">
    <citation type="submission" date="2023-03" db="EMBL/GenBank/DDBJ databases">
        <title>Chromosome-level genomes of two armyworms, Mythimna separata and Mythimna loreyi, provide insights into the biosynthesis and reception of sex pheromones.</title>
        <authorList>
            <person name="Zhao H."/>
        </authorList>
    </citation>
    <scope>NUCLEOTIDE SEQUENCE</scope>
    <source>
        <strain evidence="4">BeijingLab</strain>
        <tissue evidence="4">Pupa</tissue>
    </source>
</reference>
<dbReference type="EMBL" id="JARGEI010000001">
    <property type="protein sequence ID" value="KAJ8737104.1"/>
    <property type="molecule type" value="Genomic_DNA"/>
</dbReference>
<sequence length="514" mass="58817">MSLKWIVPVLVLCEIMVITSPSIAGVTYMDHFDFEERYRDANECNPLYWHPLHLPPYCAEVFEKLIRSRLAKTAPLRIKRKREKQKYTYPEEIYNFPYPVYEAASAEYETYSQPISPYAEVIELLRRDIEKDPSSPTVTVIPNLGPVALYKQGISRKSEKFIKRMAEEYVKATQKWYKEYYKAHVKMNKYPGPYHMIAQKTENIANAIAETYLAIRKYQKQYEEYTRNAAIAAHEKYFLLIVLSLEGIKCSIDGTFSERRPNATKPGEDPCNPLYWYPKEVPEYCHFRQMSTPPTEPWGELPIPIPVPVPAPLPMLPHPEVPPLMMPPHQMPPGPFPPIPVPHPIMPLPMPLPFGIPLAPTNAMVPVAGIPLPPPPPGFAMPMPPPYPQPYLPPYGSPYPPPVPAPYPSPFPPPYPGPYVPPYPSPYPMPPRNGMGMVPGIPGLVSPDGGINIMPFSDAYSDMLENHKQIMIRRRLRKFLKDYERPPWKSRKSARRQNENTGLHEDNLNENVIF</sequence>
<organism evidence="4 5">
    <name type="scientific">Mythimna separata</name>
    <name type="common">Oriental armyworm</name>
    <name type="synonym">Pseudaletia separata</name>
    <dbReference type="NCBI Taxonomy" id="271217"/>
    <lineage>
        <taxon>Eukaryota</taxon>
        <taxon>Metazoa</taxon>
        <taxon>Ecdysozoa</taxon>
        <taxon>Arthropoda</taxon>
        <taxon>Hexapoda</taxon>
        <taxon>Insecta</taxon>
        <taxon>Pterygota</taxon>
        <taxon>Neoptera</taxon>
        <taxon>Endopterygota</taxon>
        <taxon>Lepidoptera</taxon>
        <taxon>Glossata</taxon>
        <taxon>Ditrysia</taxon>
        <taxon>Noctuoidea</taxon>
        <taxon>Noctuidae</taxon>
        <taxon>Noctuinae</taxon>
        <taxon>Hadenini</taxon>
        <taxon>Mythimna</taxon>
    </lineage>
</organism>
<protein>
    <submittedName>
        <fullName evidence="4">Uncharacterized protein</fullName>
    </submittedName>
</protein>
<evidence type="ECO:0000313" key="5">
    <source>
        <dbReference type="Proteomes" id="UP001231518"/>
    </source>
</evidence>
<keyword evidence="1" id="KW-0175">Coiled coil</keyword>
<feature type="region of interest" description="Disordered" evidence="2">
    <location>
        <begin position="487"/>
        <end position="514"/>
    </location>
</feature>